<dbReference type="EMBL" id="AP014927">
    <property type="protein sequence ID" value="BAS04937.1"/>
    <property type="molecule type" value="Genomic_DNA"/>
</dbReference>
<proteinExistence type="predicted"/>
<dbReference type="KEGG" id="vg:26634606"/>
<evidence type="ECO:0000313" key="1">
    <source>
        <dbReference type="EMBL" id="BAS04937.1"/>
    </source>
</evidence>
<dbReference type="Proteomes" id="UP000202583">
    <property type="component" value="Segment"/>
</dbReference>
<name>A0A0K2QQS8_9CAUD</name>
<sequence length="481" mass="54520">MSLEERFQEAEQEQRVLITPACNQQDDLDDGNLSFPLSARCYQPLFPVNLEQIRRAHAMSDDKETVMTPMGGIVSLGFANQFGEQILDDVIAVPKFGTNLMPSQIPLMIDEKPPVEHDPFKEHDFGRLPNYTDYCESVEGQAKPVEQVLAIPARELLNAMLAVPEGEVRPNELNQCVYLALNFIRRGWCETDTRFVQLLPYVIFYKKVNGKYQIFVYQRGKGVGEERLALGCSIGVGGHINSHDFLSMQSKYSAERLPSGMSLCSNFTGRMLVDGFWTGILNNLFREGREEIRMKLSAILSANGGDPYPTENEITVEDIILSAAQAEMMSPEQWLYQRTNFFLDYASGDVEKVHLGMFIAIEVPENCEIVTNEEELIDVGFTDLERLYLDNDEETLPTRLECWSRSIVDSLYETIEFVSKPVERVVQSRFMTEANVENGGHYMSPETIAHIPAHDRWKIGTLSGAFDPVLKFYAMNAFLRA</sequence>
<dbReference type="RefSeq" id="YP_009207949.1">
    <property type="nucleotide sequence ID" value="NC_028899.1"/>
</dbReference>
<protein>
    <submittedName>
        <fullName evidence="1">Uncharacterized protein</fullName>
    </submittedName>
</protein>
<dbReference type="GeneID" id="26634606"/>
<accession>A0A0K2QQS8</accession>
<dbReference type="OrthoDB" id="29705at10239"/>
<dbReference type="Gene3D" id="3.90.79.10">
    <property type="entry name" value="Nucleoside Triphosphate Pyrophosphohydrolase"/>
    <property type="match status" value="1"/>
</dbReference>
<organism evidence="1 2">
    <name type="scientific">Ralstonia phage RSF1</name>
    <dbReference type="NCBI Taxonomy" id="1689679"/>
    <lineage>
        <taxon>Viruses</taxon>
        <taxon>Duplodnaviria</taxon>
        <taxon>Heunggongvirae</taxon>
        <taxon>Uroviricota</taxon>
        <taxon>Caudoviricetes</taxon>
        <taxon>Chimalliviridae</taxon>
        <taxon>Chiangmaivirus</taxon>
        <taxon>Chiangmaivirus RSF1</taxon>
    </lineage>
</organism>
<evidence type="ECO:0000313" key="2">
    <source>
        <dbReference type="Proteomes" id="UP000202583"/>
    </source>
</evidence>
<keyword evidence="2" id="KW-1185">Reference proteome</keyword>
<reference evidence="1 2" key="1">
    <citation type="submission" date="2015-07" db="EMBL/GenBank/DDBJ databases">
        <title>Two Asian jumbo phage RSL2 and RSF1 infecting the phytopathogen Ralstonia solanacearum share common features related to the phi-KZ-like phages.</title>
        <authorList>
            <person name="Kawasaki T."/>
            <person name="Fujie M."/>
            <person name="Chatchawankanphanich O."/>
            <person name="Ogata H."/>
            <person name="Yamada T."/>
        </authorList>
    </citation>
    <scope>NUCLEOTIDE SEQUENCE [LARGE SCALE GENOMIC DNA]</scope>
    <source>
        <strain evidence="1 2">RSF1</strain>
    </source>
</reference>